<evidence type="ECO:0000256" key="6">
    <source>
        <dbReference type="ARBA" id="ARBA00023136"/>
    </source>
</evidence>
<dbReference type="InterPro" id="IPR005524">
    <property type="entry name" value="DUF318"/>
</dbReference>
<evidence type="ECO:0000256" key="1">
    <source>
        <dbReference type="ARBA" id="ARBA00004651"/>
    </source>
</evidence>
<evidence type="ECO:0000313" key="9">
    <source>
        <dbReference type="Proteomes" id="UP000177309"/>
    </source>
</evidence>
<comment type="subcellular location">
    <subcellularLocation>
        <location evidence="1">Cell membrane</location>
        <topology evidence="1">Multi-pass membrane protein</topology>
    </subcellularLocation>
</comment>
<feature type="transmembrane region" description="Helical" evidence="7">
    <location>
        <begin position="281"/>
        <end position="304"/>
    </location>
</feature>
<keyword evidence="5 7" id="KW-1133">Transmembrane helix</keyword>
<sequence>MNINLFISSFIHYIIEVAPALLLGFLISGLIHEFLPDNFVNKYLGTKNFLSILWATLIGAMLPICCIGSLPVALSFHKRGARLGPILAFLVATPATSITALLVTYRLLGLNFTIFIFLAAVVMGITMGLIGNTLTVPVKEVVEEKKCPHCVEAGSEQHEEDHVHKYSFISKLKSALHYSFFEMPKEIGVEVLIGLALAAFVVSFAPLSGIISTYLAGSFGYVFALVFGVAMYICSTATVPLVHALTISGMSMGAGMVFLLAGPITSFSTLLVVKKEFGSKILLIYLTVICVIALVLGYSFSLLFSLL</sequence>
<comment type="similarity">
    <text evidence="2">Belongs to the UPF0718 family.</text>
</comment>
<feature type="transmembrane region" description="Helical" evidence="7">
    <location>
        <begin position="52"/>
        <end position="74"/>
    </location>
</feature>
<keyword evidence="3" id="KW-1003">Cell membrane</keyword>
<feature type="transmembrane region" description="Helical" evidence="7">
    <location>
        <begin position="114"/>
        <end position="136"/>
    </location>
</feature>
<dbReference type="GO" id="GO:0005886">
    <property type="term" value="C:plasma membrane"/>
    <property type="evidence" value="ECO:0007669"/>
    <property type="project" value="UniProtKB-SubCell"/>
</dbReference>
<gene>
    <name evidence="8" type="ORF">A2462_06645</name>
</gene>
<dbReference type="EMBL" id="MEUI01000035">
    <property type="protein sequence ID" value="OGC33415.1"/>
    <property type="molecule type" value="Genomic_DNA"/>
</dbReference>
<evidence type="ECO:0008006" key="10">
    <source>
        <dbReference type="Google" id="ProtNLM"/>
    </source>
</evidence>
<evidence type="ECO:0000256" key="2">
    <source>
        <dbReference type="ARBA" id="ARBA00006386"/>
    </source>
</evidence>
<dbReference type="AlphaFoldDB" id="A0A1F4TL31"/>
<dbReference type="Pfam" id="PF03773">
    <property type="entry name" value="ArsP_1"/>
    <property type="match status" value="1"/>
</dbReference>
<feature type="transmembrane region" description="Helical" evidence="7">
    <location>
        <begin position="211"/>
        <end position="234"/>
    </location>
</feature>
<evidence type="ECO:0000256" key="5">
    <source>
        <dbReference type="ARBA" id="ARBA00022989"/>
    </source>
</evidence>
<feature type="transmembrane region" description="Helical" evidence="7">
    <location>
        <begin position="12"/>
        <end position="32"/>
    </location>
</feature>
<dbReference type="InterPro" id="IPR052923">
    <property type="entry name" value="UPF0718"/>
</dbReference>
<keyword evidence="6 7" id="KW-0472">Membrane</keyword>
<keyword evidence="4 7" id="KW-0812">Transmembrane</keyword>
<protein>
    <recommendedName>
        <fullName evidence="10">Permease</fullName>
    </recommendedName>
</protein>
<organism evidence="8 9">
    <name type="scientific">candidate division WOR-1 bacterium RIFOXYC2_FULL_41_25</name>
    <dbReference type="NCBI Taxonomy" id="1802586"/>
    <lineage>
        <taxon>Bacteria</taxon>
        <taxon>Bacillati</taxon>
        <taxon>Saganbacteria</taxon>
    </lineage>
</organism>
<name>A0A1F4TL31_UNCSA</name>
<evidence type="ECO:0000313" key="8">
    <source>
        <dbReference type="EMBL" id="OGC33415.1"/>
    </source>
</evidence>
<reference evidence="8 9" key="1">
    <citation type="journal article" date="2016" name="Nat. Commun.">
        <title>Thousands of microbial genomes shed light on interconnected biogeochemical processes in an aquifer system.</title>
        <authorList>
            <person name="Anantharaman K."/>
            <person name="Brown C.T."/>
            <person name="Hug L.A."/>
            <person name="Sharon I."/>
            <person name="Castelle C.J."/>
            <person name="Probst A.J."/>
            <person name="Thomas B.C."/>
            <person name="Singh A."/>
            <person name="Wilkins M.J."/>
            <person name="Karaoz U."/>
            <person name="Brodie E.L."/>
            <person name="Williams K.H."/>
            <person name="Hubbard S.S."/>
            <person name="Banfield J.F."/>
        </authorList>
    </citation>
    <scope>NUCLEOTIDE SEQUENCE [LARGE SCALE GENOMIC DNA]</scope>
</reference>
<dbReference type="PANTHER" id="PTHR34184:SF4">
    <property type="entry name" value="UPF0718 PROTEIN YCGR"/>
    <property type="match status" value="1"/>
</dbReference>
<accession>A0A1F4TL31</accession>
<feature type="transmembrane region" description="Helical" evidence="7">
    <location>
        <begin position="187"/>
        <end position="205"/>
    </location>
</feature>
<evidence type="ECO:0000256" key="4">
    <source>
        <dbReference type="ARBA" id="ARBA00022692"/>
    </source>
</evidence>
<feature type="transmembrane region" description="Helical" evidence="7">
    <location>
        <begin position="86"/>
        <end position="108"/>
    </location>
</feature>
<evidence type="ECO:0000256" key="3">
    <source>
        <dbReference type="ARBA" id="ARBA00022475"/>
    </source>
</evidence>
<evidence type="ECO:0000256" key="7">
    <source>
        <dbReference type="SAM" id="Phobius"/>
    </source>
</evidence>
<comment type="caution">
    <text evidence="8">The sequence shown here is derived from an EMBL/GenBank/DDBJ whole genome shotgun (WGS) entry which is preliminary data.</text>
</comment>
<dbReference type="Proteomes" id="UP000177309">
    <property type="component" value="Unassembled WGS sequence"/>
</dbReference>
<proteinExistence type="inferred from homology"/>
<dbReference type="PANTHER" id="PTHR34184">
    <property type="entry name" value="UPF0718 PROTEIN YCGR"/>
    <property type="match status" value="1"/>
</dbReference>